<dbReference type="EMBL" id="GEZM01079178">
    <property type="protein sequence ID" value="JAV62501.1"/>
    <property type="molecule type" value="Transcribed_RNA"/>
</dbReference>
<reference evidence="1" key="1">
    <citation type="journal article" date="2016" name="Sci. Rep.">
        <title>Molecular characterization of firefly nuptial gifts: a multi-omics approach sheds light on postcopulatory sexual selection.</title>
        <authorList>
            <person name="Al-Wathiqui N."/>
            <person name="Fallon T.R."/>
            <person name="South A."/>
            <person name="Weng J.K."/>
            <person name="Lewis S.M."/>
        </authorList>
    </citation>
    <scope>NUCLEOTIDE SEQUENCE</scope>
</reference>
<sequence>MRPLVTSHIILSLRKRVAIPGIRNNMQLTQANIRQCRKAPSRKGTMLPNPQKIDLKLSSTPLILGELISLTYASEVITNHEHGTKAVRNPVISIGKFDAFAINIHPIDHGNIPSLSVFNLPKWSITNPARTLLIGFTSVKPLNNHDNSLSDIVNESSTCVLLFLEK</sequence>
<proteinExistence type="predicted"/>
<protein>
    <submittedName>
        <fullName evidence="1">Uncharacterized protein</fullName>
    </submittedName>
</protein>
<dbReference type="AlphaFoldDB" id="A0A1Y1KPZ8"/>
<organism evidence="1">
    <name type="scientific">Photinus pyralis</name>
    <name type="common">Common eastern firefly</name>
    <name type="synonym">Lampyris pyralis</name>
    <dbReference type="NCBI Taxonomy" id="7054"/>
    <lineage>
        <taxon>Eukaryota</taxon>
        <taxon>Metazoa</taxon>
        <taxon>Ecdysozoa</taxon>
        <taxon>Arthropoda</taxon>
        <taxon>Hexapoda</taxon>
        <taxon>Insecta</taxon>
        <taxon>Pterygota</taxon>
        <taxon>Neoptera</taxon>
        <taxon>Endopterygota</taxon>
        <taxon>Coleoptera</taxon>
        <taxon>Polyphaga</taxon>
        <taxon>Elateriformia</taxon>
        <taxon>Elateroidea</taxon>
        <taxon>Lampyridae</taxon>
        <taxon>Lampyrinae</taxon>
        <taxon>Photinus</taxon>
    </lineage>
</organism>
<name>A0A1Y1KPZ8_PHOPY</name>
<evidence type="ECO:0000313" key="1">
    <source>
        <dbReference type="EMBL" id="JAV62501.1"/>
    </source>
</evidence>
<accession>A0A1Y1KPZ8</accession>